<name>A0ABU1I9T7_9BURK</name>
<evidence type="ECO:0000313" key="1">
    <source>
        <dbReference type="EMBL" id="MDR6213890.1"/>
    </source>
</evidence>
<evidence type="ECO:0000313" key="2">
    <source>
        <dbReference type="Proteomes" id="UP001267710"/>
    </source>
</evidence>
<dbReference type="Proteomes" id="UP001267710">
    <property type="component" value="Unassembled WGS sequence"/>
</dbReference>
<reference evidence="1 2" key="1">
    <citation type="submission" date="2023-08" db="EMBL/GenBank/DDBJ databases">
        <title>Functional and genomic diversity of the sorghum phyllosphere microbiome.</title>
        <authorList>
            <person name="Shade A."/>
        </authorList>
    </citation>
    <scope>NUCLEOTIDE SEQUENCE [LARGE SCALE GENOMIC DNA]</scope>
    <source>
        <strain evidence="1 2">SORGH_AS_0335</strain>
    </source>
</reference>
<keyword evidence="2" id="KW-1185">Reference proteome</keyword>
<sequence>MTTASDFPSDNGTATAAAAAPASGAGAAFTLYATGGRVYASNVREKLVDLGLMEEQQGPGGGTYRYRLDGDETVASAGFPTAEDALAHLAQSITFFFLDGQFTALADLGGVSRPDLPSATQIHVVLDRRGQASPAIEADV</sequence>
<proteinExistence type="predicted"/>
<organism evidence="1 2">
    <name type="scientific">Paracidovorax wautersii</name>
    <dbReference type="NCBI Taxonomy" id="1177982"/>
    <lineage>
        <taxon>Bacteria</taxon>
        <taxon>Pseudomonadati</taxon>
        <taxon>Pseudomonadota</taxon>
        <taxon>Betaproteobacteria</taxon>
        <taxon>Burkholderiales</taxon>
        <taxon>Comamonadaceae</taxon>
        <taxon>Paracidovorax</taxon>
    </lineage>
</organism>
<dbReference type="RefSeq" id="WP_309827773.1">
    <property type="nucleotide sequence ID" value="NZ_JAVIZX010000001.1"/>
</dbReference>
<dbReference type="EMBL" id="JAVIZX010000001">
    <property type="protein sequence ID" value="MDR6213890.1"/>
    <property type="molecule type" value="Genomic_DNA"/>
</dbReference>
<gene>
    <name evidence="1" type="ORF">QE399_001579</name>
</gene>
<protein>
    <submittedName>
        <fullName evidence="1">Uncharacterized protein</fullName>
    </submittedName>
</protein>
<accession>A0ABU1I9T7</accession>
<comment type="caution">
    <text evidence="1">The sequence shown here is derived from an EMBL/GenBank/DDBJ whole genome shotgun (WGS) entry which is preliminary data.</text>
</comment>